<protein>
    <submittedName>
        <fullName evidence="2">Uncharacterized protein</fullName>
    </submittedName>
</protein>
<organism evidence="2 3">
    <name type="scientific">Actibacterium naphthalenivorans</name>
    <dbReference type="NCBI Taxonomy" id="1614693"/>
    <lineage>
        <taxon>Bacteria</taxon>
        <taxon>Pseudomonadati</taxon>
        <taxon>Pseudomonadota</taxon>
        <taxon>Alphaproteobacteria</taxon>
        <taxon>Rhodobacterales</taxon>
        <taxon>Roseobacteraceae</taxon>
        <taxon>Actibacterium</taxon>
    </lineage>
</organism>
<proteinExistence type="predicted"/>
<keyword evidence="1" id="KW-0472">Membrane</keyword>
<dbReference type="Proteomes" id="UP000585681">
    <property type="component" value="Unassembled WGS sequence"/>
</dbReference>
<feature type="transmembrane region" description="Helical" evidence="1">
    <location>
        <begin position="47"/>
        <end position="65"/>
    </location>
</feature>
<comment type="caution">
    <text evidence="2">The sequence shown here is derived from an EMBL/GenBank/DDBJ whole genome shotgun (WGS) entry which is preliminary data.</text>
</comment>
<feature type="transmembrane region" description="Helical" evidence="1">
    <location>
        <begin position="115"/>
        <end position="133"/>
    </location>
</feature>
<keyword evidence="1" id="KW-0812">Transmembrane</keyword>
<evidence type="ECO:0000313" key="3">
    <source>
        <dbReference type="Proteomes" id="UP000585681"/>
    </source>
</evidence>
<reference evidence="2" key="1">
    <citation type="submission" date="2020-08" db="EMBL/GenBank/DDBJ databases">
        <title>Genomic Encyclopedia of Type Strains, Phase IV (KMG-IV): sequencing the most valuable type-strain genomes for metagenomic binning, comparative biology and taxonomic classification.</title>
        <authorList>
            <person name="Goeker M."/>
        </authorList>
    </citation>
    <scope>NUCLEOTIDE SEQUENCE [LARGE SCALE GENOMIC DNA]</scope>
    <source>
        <strain evidence="2">DSM 105040</strain>
    </source>
</reference>
<keyword evidence="1" id="KW-1133">Transmembrane helix</keyword>
<dbReference type="RefSeq" id="WP_157445558.1">
    <property type="nucleotide sequence ID" value="NZ_JACIEQ010000002.1"/>
</dbReference>
<sequence length="168" mass="17974">MTMNVNKAGFEQRLARISSGRQFVPDGVVVARPRAVPAKKAPRLGNALYPLSIVMAFFLGLFTLFASRYVRFHLLGGAGAGADVLADYLAMDMAMSMVVSFVIRMATNMKSPEHLAAKGFGIGLAALCMHMAVHRAPGLFALIFSDAWVRGVIASTQPNSILFLTIGG</sequence>
<gene>
    <name evidence="2" type="ORF">GGR17_002067</name>
</gene>
<name>A0A840CFI8_9RHOB</name>
<feature type="transmembrane region" description="Helical" evidence="1">
    <location>
        <begin position="85"/>
        <end position="103"/>
    </location>
</feature>
<keyword evidence="3" id="KW-1185">Reference proteome</keyword>
<evidence type="ECO:0000256" key="1">
    <source>
        <dbReference type="SAM" id="Phobius"/>
    </source>
</evidence>
<dbReference type="EMBL" id="JACIEQ010000002">
    <property type="protein sequence ID" value="MBB4022258.1"/>
    <property type="molecule type" value="Genomic_DNA"/>
</dbReference>
<evidence type="ECO:0000313" key="2">
    <source>
        <dbReference type="EMBL" id="MBB4022258.1"/>
    </source>
</evidence>
<dbReference type="AlphaFoldDB" id="A0A840CFI8"/>
<accession>A0A840CFI8</accession>